<evidence type="ECO:0000256" key="3">
    <source>
        <dbReference type="ARBA" id="ARBA00022989"/>
    </source>
</evidence>
<dbReference type="EMBL" id="CADCTK010000606">
    <property type="protein sequence ID" value="CAA9267269.1"/>
    <property type="molecule type" value="Genomic_DNA"/>
</dbReference>
<gene>
    <name evidence="7" type="ORF">AVDCRST_MAG26-2626</name>
</gene>
<evidence type="ECO:0000313" key="7">
    <source>
        <dbReference type="EMBL" id="CAA9267269.1"/>
    </source>
</evidence>
<sequence>MTVASLGRSFFRETRASYAFVERNFNLIKRYWGWEVVWLIYSLVNALSITFIGKATPAITGRVFSPEVISETILYLLVGTLVWHYLSVVFDAIAESVQWERWEGTIEYTFMAPVSRFTHLVGTTIFAVFFGLFHTIVIMGVVSLFFDINLANANYLGAGLVLMVGSASFVGLGIFASVLPLLFPERGAQMTNIIKSLVLLVSGIYYPITVLPGWLQPVSRISPATYVLQGMREALQQGQGVVELFQNRLLPLLLIGLLTIPAGMWCFIRAEHYAKRAGKLKRNG</sequence>
<keyword evidence="5" id="KW-1003">Cell membrane</keyword>
<keyword evidence="5" id="KW-0813">Transport</keyword>
<dbReference type="PANTHER" id="PTHR43229">
    <property type="entry name" value="NODULATION PROTEIN J"/>
    <property type="match status" value="1"/>
</dbReference>
<dbReference type="InterPro" id="IPR051784">
    <property type="entry name" value="Nod_factor_ABC_transporter"/>
</dbReference>
<evidence type="ECO:0000259" key="6">
    <source>
        <dbReference type="PROSITE" id="PS51012"/>
    </source>
</evidence>
<feature type="transmembrane region" description="Helical" evidence="5">
    <location>
        <begin position="120"/>
        <end position="146"/>
    </location>
</feature>
<keyword evidence="4 5" id="KW-0472">Membrane</keyword>
<evidence type="ECO:0000256" key="2">
    <source>
        <dbReference type="ARBA" id="ARBA00022692"/>
    </source>
</evidence>
<organism evidence="7">
    <name type="scientific">uncultured Chloroflexia bacterium</name>
    <dbReference type="NCBI Taxonomy" id="1672391"/>
    <lineage>
        <taxon>Bacteria</taxon>
        <taxon>Bacillati</taxon>
        <taxon>Chloroflexota</taxon>
        <taxon>Chloroflexia</taxon>
        <taxon>environmental samples</taxon>
    </lineage>
</organism>
<evidence type="ECO:0000256" key="4">
    <source>
        <dbReference type="ARBA" id="ARBA00023136"/>
    </source>
</evidence>
<reference evidence="7" key="1">
    <citation type="submission" date="2020-02" db="EMBL/GenBank/DDBJ databases">
        <authorList>
            <person name="Meier V. D."/>
        </authorList>
    </citation>
    <scope>NUCLEOTIDE SEQUENCE</scope>
    <source>
        <strain evidence="7">AVDCRST_MAG26</strain>
    </source>
</reference>
<dbReference type="PROSITE" id="PS51012">
    <property type="entry name" value="ABC_TM2"/>
    <property type="match status" value="1"/>
</dbReference>
<name>A0A6J4J2G1_9CHLR</name>
<dbReference type="Pfam" id="PF01061">
    <property type="entry name" value="ABC2_membrane"/>
    <property type="match status" value="1"/>
</dbReference>
<dbReference type="AlphaFoldDB" id="A0A6J4J2G1"/>
<comment type="similarity">
    <text evidence="5">Belongs to the ABC-2 integral membrane protein family.</text>
</comment>
<feature type="transmembrane region" description="Helical" evidence="5">
    <location>
        <begin position="32"/>
        <end position="53"/>
    </location>
</feature>
<feature type="transmembrane region" description="Helical" evidence="5">
    <location>
        <begin position="158"/>
        <end position="182"/>
    </location>
</feature>
<keyword evidence="2 5" id="KW-0812">Transmembrane</keyword>
<dbReference type="InterPro" id="IPR013525">
    <property type="entry name" value="ABC2_TM"/>
</dbReference>
<dbReference type="GO" id="GO:0140359">
    <property type="term" value="F:ABC-type transporter activity"/>
    <property type="evidence" value="ECO:0007669"/>
    <property type="project" value="InterPro"/>
</dbReference>
<protein>
    <recommendedName>
        <fullName evidence="5">Transport permease protein</fullName>
    </recommendedName>
</protein>
<keyword evidence="3 5" id="KW-1133">Transmembrane helix</keyword>
<feature type="transmembrane region" description="Helical" evidence="5">
    <location>
        <begin position="249"/>
        <end position="268"/>
    </location>
</feature>
<evidence type="ECO:0000256" key="1">
    <source>
        <dbReference type="ARBA" id="ARBA00004141"/>
    </source>
</evidence>
<proteinExistence type="inferred from homology"/>
<accession>A0A6J4J2G1</accession>
<dbReference type="PANTHER" id="PTHR43229:SF2">
    <property type="entry name" value="NODULATION PROTEIN J"/>
    <property type="match status" value="1"/>
</dbReference>
<dbReference type="GO" id="GO:0005886">
    <property type="term" value="C:plasma membrane"/>
    <property type="evidence" value="ECO:0007669"/>
    <property type="project" value="UniProtKB-SubCell"/>
</dbReference>
<feature type="transmembrane region" description="Helical" evidence="5">
    <location>
        <begin position="73"/>
        <end position="94"/>
    </location>
</feature>
<evidence type="ECO:0000256" key="5">
    <source>
        <dbReference type="RuleBase" id="RU361157"/>
    </source>
</evidence>
<dbReference type="InterPro" id="IPR047817">
    <property type="entry name" value="ABC2_TM_bact-type"/>
</dbReference>
<feature type="domain" description="ABC transmembrane type-2" evidence="6">
    <location>
        <begin position="37"/>
        <end position="270"/>
    </location>
</feature>
<feature type="transmembrane region" description="Helical" evidence="5">
    <location>
        <begin position="194"/>
        <end position="215"/>
    </location>
</feature>
<comment type="subcellular location">
    <subcellularLocation>
        <location evidence="5">Cell membrane</location>
        <topology evidence="5">Multi-pass membrane protein</topology>
    </subcellularLocation>
    <subcellularLocation>
        <location evidence="1">Membrane</location>
        <topology evidence="1">Multi-pass membrane protein</topology>
    </subcellularLocation>
</comment>